<feature type="compositionally biased region" description="Pro residues" evidence="1">
    <location>
        <begin position="176"/>
        <end position="192"/>
    </location>
</feature>
<gene>
    <name evidence="2" type="ORF">HH213_14470</name>
</gene>
<reference evidence="2 3" key="1">
    <citation type="submission" date="2020-04" db="EMBL/GenBank/DDBJ databases">
        <title>Genome sequencing of novel species.</title>
        <authorList>
            <person name="Heo J."/>
            <person name="Kim S.-J."/>
            <person name="Kim J.-S."/>
            <person name="Hong S.-B."/>
            <person name="Kwon S.-W."/>
        </authorList>
    </citation>
    <scope>NUCLEOTIDE SEQUENCE [LARGE SCALE GENOMIC DNA]</scope>
    <source>
        <strain evidence="2 3">AF9R3</strain>
    </source>
</reference>
<sequence length="216" mass="24076">MKSTMSLHIETDTLLRLIAHLKLRGGTQDISQTINSAIELWLGEQARLAKGCDPANVRGYQWKSLFLPEGTELHSWSYGDHNYARVVGDDIIHKGRPVTPNQFAQSFARTTRNAWTDLSIKRPEDKQFRKAHLLRKEVERQQSQPQPAGTSTAAALSDTSALALLTALQAQLVASRPPPAATPAPPAPPRDPTPGQGWNLPERRKMRFRIEDVAFE</sequence>
<keyword evidence="3" id="KW-1185">Reference proteome</keyword>
<feature type="region of interest" description="Disordered" evidence="1">
    <location>
        <begin position="173"/>
        <end position="204"/>
    </location>
</feature>
<evidence type="ECO:0000313" key="2">
    <source>
        <dbReference type="EMBL" id="QJD91181.1"/>
    </source>
</evidence>
<accession>A0ABX6MA35</accession>
<protein>
    <submittedName>
        <fullName evidence="2">Uncharacterized protein</fullName>
    </submittedName>
</protein>
<evidence type="ECO:0000256" key="1">
    <source>
        <dbReference type="SAM" id="MobiDB-lite"/>
    </source>
</evidence>
<organism evidence="2 3">
    <name type="scientific">Duganella dendranthematis</name>
    <dbReference type="NCBI Taxonomy" id="2728021"/>
    <lineage>
        <taxon>Bacteria</taxon>
        <taxon>Pseudomonadati</taxon>
        <taxon>Pseudomonadota</taxon>
        <taxon>Betaproteobacteria</taxon>
        <taxon>Burkholderiales</taxon>
        <taxon>Oxalobacteraceae</taxon>
        <taxon>Telluria group</taxon>
        <taxon>Duganella</taxon>
    </lineage>
</organism>
<dbReference type="EMBL" id="CP051684">
    <property type="protein sequence ID" value="QJD91181.1"/>
    <property type="molecule type" value="Genomic_DNA"/>
</dbReference>
<proteinExistence type="predicted"/>
<dbReference type="Proteomes" id="UP000503117">
    <property type="component" value="Chromosome"/>
</dbReference>
<evidence type="ECO:0000313" key="3">
    <source>
        <dbReference type="Proteomes" id="UP000503117"/>
    </source>
</evidence>
<name>A0ABX6MA35_9BURK</name>